<dbReference type="PANTHER" id="PTHR35971">
    <property type="entry name" value="SI:DKEY-31G6.6"/>
    <property type="match status" value="1"/>
</dbReference>
<dbReference type="Pfam" id="PF07679">
    <property type="entry name" value="I-set"/>
    <property type="match status" value="13"/>
</dbReference>
<dbReference type="InterPro" id="IPR036116">
    <property type="entry name" value="FN3_sf"/>
</dbReference>
<keyword evidence="9" id="KW-0393">Immunoglobulin domain</keyword>
<dbReference type="InterPro" id="IPR013098">
    <property type="entry name" value="Ig_I-set"/>
</dbReference>
<evidence type="ECO:0000256" key="6">
    <source>
        <dbReference type="ARBA" id="ARBA00022737"/>
    </source>
</evidence>
<keyword evidence="8" id="KW-0539">Nucleus</keyword>
<dbReference type="InParanoid" id="A0A671YDJ7"/>
<evidence type="ECO:0000256" key="8">
    <source>
        <dbReference type="ARBA" id="ARBA00023242"/>
    </source>
</evidence>
<dbReference type="PROSITE" id="PS50835">
    <property type="entry name" value="IG_LIKE"/>
    <property type="match status" value="12"/>
</dbReference>
<evidence type="ECO:0000313" key="12">
    <source>
        <dbReference type="Ensembl" id="ENSSAUP00010061781.1"/>
    </source>
</evidence>
<dbReference type="InterPro" id="IPR003961">
    <property type="entry name" value="FN3_dom"/>
</dbReference>
<evidence type="ECO:0000256" key="3">
    <source>
        <dbReference type="ARBA" id="ARBA00006692"/>
    </source>
</evidence>
<dbReference type="Gene3D" id="2.60.40.10">
    <property type="entry name" value="Immunoglobulins"/>
    <property type="match status" value="20"/>
</dbReference>
<dbReference type="InterPro" id="IPR003599">
    <property type="entry name" value="Ig_sub"/>
</dbReference>
<dbReference type="SMART" id="SM00408">
    <property type="entry name" value="IGc2"/>
    <property type="match status" value="11"/>
</dbReference>
<dbReference type="InterPro" id="IPR013783">
    <property type="entry name" value="Ig-like_fold"/>
</dbReference>
<dbReference type="FunFam" id="2.60.40.10:FF:000464">
    <property type="entry name" value="Putative obscurin-like protein 1"/>
    <property type="match status" value="1"/>
</dbReference>
<feature type="domain" description="Ig-like" evidence="10">
    <location>
        <begin position="1713"/>
        <end position="1797"/>
    </location>
</feature>
<feature type="domain" description="Ig-like" evidence="10">
    <location>
        <begin position="108"/>
        <end position="195"/>
    </location>
</feature>
<dbReference type="GeneTree" id="ENSGT00940000156702"/>
<accession>A0A671YDJ7</accession>
<reference evidence="12" key="3">
    <citation type="submission" date="2025-09" db="UniProtKB">
        <authorList>
            <consortium name="Ensembl"/>
        </authorList>
    </citation>
    <scope>IDENTIFICATION</scope>
</reference>
<dbReference type="Proteomes" id="UP000472265">
    <property type="component" value="Chromosome 24"/>
</dbReference>
<evidence type="ECO:0000256" key="9">
    <source>
        <dbReference type="ARBA" id="ARBA00023319"/>
    </source>
</evidence>
<evidence type="ECO:0000256" key="7">
    <source>
        <dbReference type="ARBA" id="ARBA00023157"/>
    </source>
</evidence>
<feature type="domain" description="Fibronectin type-III" evidence="11">
    <location>
        <begin position="488"/>
        <end position="587"/>
    </location>
</feature>
<dbReference type="SUPFAM" id="SSF48726">
    <property type="entry name" value="Immunoglobulin"/>
    <property type="match status" value="18"/>
</dbReference>
<evidence type="ECO:0000256" key="5">
    <source>
        <dbReference type="ARBA" id="ARBA00022553"/>
    </source>
</evidence>
<dbReference type="FunFam" id="2.60.40.10:FF:001752">
    <property type="entry name" value="obscurin-like isoform X3"/>
    <property type="match status" value="1"/>
</dbReference>
<dbReference type="CDD" id="cd00096">
    <property type="entry name" value="Ig"/>
    <property type="match status" value="1"/>
</dbReference>
<sequence length="1815" mass="203426">MDIFGGAPRVLGYPRPVVAQCGTVATLRCQIDGDPRPDVIWEHKSIQILSDGHYKLTEEGKAYLLTITGVTPQDAGQYICKAKNSIGETYAAFGGHMNEVDLPSDDKPRFLIKPLSLRVDRGEDAAFSCKIWGTPTPEVTWEKDGKKLNDIFESAHFSVSNQDGGWFQLKIYRTRMPDKGVYTCRAINCYSEALAGAVLLIEPVPERQESKIVSASKAKKFAVAEGKHAKFRCFVTGKPKPDIFWKKDGVPLEPGRRHLIFEDREGYYTLKVLYCKVQDTGLYVCAASNALGNTLSAVHLSVKGPAVRFTCPLKDVEVRERDVAVLECEVPNESIPSAWYLEDQRLMPSSKYGMEQKGTKRRLTIHDVGTDDDGVYLCEMPDGGKSIAELSVKGTIVRKLPRKLEVLEGENAVFCVEVESDDMEIHWFKDGFKLHESHQTILKSFGKTHILVFVNVAYQDSGVVTFVAGRSKTSSRLKVKGTFRKHCPPICPVGVKMDMDRPNSALLTWTPAPNSQTSTRSIFVVERQEVGSQEWQKCFTTETTTSAEIAGDSVQCEGDYRFRVCCINKYGRSGHVEFPKAVHLVPGPKIHRSLKGCEVTEGEDAHFSIELSATMVGTWFLNSAQLQHGGRYSIKQSQTKHSLVIHETCAAEDTAEVTFIANGVRDSAVLKVKHSDSDKRVDIGDAIVLYCEVSHPCAKVSWFKDGKELQVDDGLNIQSDGNMRRIVIQSADESHSGVYTCETTGDVIKFNVNVAVVIQVTSFTILCLVYNLQSSVSDLVCLRYKDGCEIQPGDNITLQAEGTMRRLIIRSAEASDAGSYTCQAGNNSIDFTVNVRGTRTFPTPVGSSTDDIVMESYISEEIHLQCELSRSSGKVRWFKDGQVMEESNNVQLISEGPYRRLTILNGSAEDGGEYVCETDGDSVFFQLTVKEPPVKIISPSESELELTHLASERLELSCEISHVDAPVRWYKDSLEVDEGPNLVLEVEGAKRRLVIPLTTVDDTGEYICDTEDDSVAFLVTITEPPVKILRKSEIKTNLKSMLSDDIVLECELSRANAVAKWYKDNCRIEDDERYCEEEEGAFRSLVILNAELGDSGEYFLDVGDDSISFQVTVEGTIDLVTFQLNAQEMMAGEDLILACEVSRANAPVQWYCNDKLLTSDSRTYIENWLLYDSISFSIKEPPVTFVHKKDDIVVTGYEAESVTLTSYVSKEGAQVRWLKDWSPVEGERFRALVEGHERTLTIEPLRRSDAGEYTCDVNTDQIHFSLLVKELHNTTVLEGEDATFKCVVSPEDVQLAWIMDNEPITLGNRFQADQNGLCHTLVIKKCQMIWCVTRSLRAPCHFYFCLVFSEAQVMFTKKMEAVMAEEFEDATLETEISLEMGEVQWMRQGVVIQPGPRYTLAQNGCKRTLTLHNLTLSDRGTYRCETLHDRTQVKLNVELCLYLKCLTDQETFERETASFEVELSHTDVEGIWQKDGIRVKPNNNWRVSTNGLVHGLTLSNLTLEDTGTIVFSAEGVRTTARLTIKETPVSILKTLTDVRVEEELPATLECEFSRQIIEVRWLKNGKEMKPGKNCRIYSMGRKRFCQIMQCSLADSGTYTCDAGEVNTSCSLEVYGKTVTTKLAHKYISFLQIFMISGLDQNAVFMCEVSLEDVTGEWYRDGHKIRPTSTIKIRTEGTKHFLLMCNVKAEDVGEIRFAARDVESTAYLEVEELPVSIVKPLRDRTALEKHRVILECTVSSPRCSAVWYKGREELVPSDRLEILADGCSLKLVINQVTVEDEGTYSVEVGEHTSKAKLMVEGEFRTSRLLYFPFIDG</sequence>
<dbReference type="InterPro" id="IPR003598">
    <property type="entry name" value="Ig_sub2"/>
</dbReference>
<dbReference type="PROSITE" id="PS50853">
    <property type="entry name" value="FN3"/>
    <property type="match status" value="1"/>
</dbReference>
<reference evidence="12" key="2">
    <citation type="submission" date="2025-08" db="UniProtKB">
        <authorList>
            <consortium name="Ensembl"/>
        </authorList>
    </citation>
    <scope>IDENTIFICATION</scope>
</reference>
<dbReference type="FunFam" id="2.60.40.10:FF:000241">
    <property type="entry name" value="obscurin-like protein 1 isoform X2"/>
    <property type="match status" value="1"/>
</dbReference>
<dbReference type="FunFam" id="2.60.40.10:FF:000502">
    <property type="entry name" value="obscurin-like protein 1 isoform X2"/>
    <property type="match status" value="1"/>
</dbReference>
<keyword evidence="4" id="KW-0963">Cytoplasm</keyword>
<feature type="domain" description="Ig-like" evidence="10">
    <location>
        <begin position="842"/>
        <end position="928"/>
    </location>
</feature>
<dbReference type="Ensembl" id="ENSSAUT00010064789.1">
    <property type="protein sequence ID" value="ENSSAUP00010061781.1"/>
    <property type="gene ID" value="ENSSAUG00010024878.1"/>
</dbReference>
<dbReference type="InterPro" id="IPR052385">
    <property type="entry name" value="Obscurin/Obscurin-like_Reg"/>
</dbReference>
<feature type="domain" description="Ig-like" evidence="10">
    <location>
        <begin position="1181"/>
        <end position="1265"/>
    </location>
</feature>
<evidence type="ECO:0000259" key="10">
    <source>
        <dbReference type="PROSITE" id="PS50835"/>
    </source>
</evidence>
<feature type="domain" description="Ig-like" evidence="10">
    <location>
        <begin position="667"/>
        <end position="753"/>
    </location>
</feature>
<keyword evidence="7" id="KW-1015">Disulfide bond</keyword>
<feature type="domain" description="Ig-like" evidence="10">
    <location>
        <begin position="932"/>
        <end position="1022"/>
    </location>
</feature>
<evidence type="ECO:0000313" key="13">
    <source>
        <dbReference type="Proteomes" id="UP000472265"/>
    </source>
</evidence>
<name>A0A671YDJ7_SPAAU</name>
<dbReference type="FunFam" id="2.60.40.10:FF:000050">
    <property type="entry name" value="Titin isoform B"/>
    <property type="match status" value="1"/>
</dbReference>
<feature type="domain" description="Ig-like" evidence="10">
    <location>
        <begin position="8"/>
        <end position="91"/>
    </location>
</feature>
<evidence type="ECO:0000256" key="2">
    <source>
        <dbReference type="ARBA" id="ARBA00004496"/>
    </source>
</evidence>
<gene>
    <name evidence="12" type="primary">OBSL1</name>
    <name evidence="12" type="synonym">obsl1a</name>
</gene>
<dbReference type="CDD" id="cd00063">
    <property type="entry name" value="FN3"/>
    <property type="match status" value="1"/>
</dbReference>
<reference evidence="12" key="1">
    <citation type="submission" date="2021-04" db="EMBL/GenBank/DDBJ databases">
        <authorList>
            <consortium name="Wellcome Sanger Institute Data Sharing"/>
        </authorList>
    </citation>
    <scope>NUCLEOTIDE SEQUENCE [LARGE SCALE GENOMIC DNA]</scope>
</reference>
<keyword evidence="13" id="KW-1185">Reference proteome</keyword>
<keyword evidence="6" id="KW-0677">Repeat</keyword>
<dbReference type="InterPro" id="IPR007110">
    <property type="entry name" value="Ig-like_dom"/>
</dbReference>
<evidence type="ECO:0000256" key="1">
    <source>
        <dbReference type="ARBA" id="ARBA00004123"/>
    </source>
</evidence>
<organism evidence="12 13">
    <name type="scientific">Sparus aurata</name>
    <name type="common">Gilthead sea bream</name>
    <dbReference type="NCBI Taxonomy" id="8175"/>
    <lineage>
        <taxon>Eukaryota</taxon>
        <taxon>Metazoa</taxon>
        <taxon>Chordata</taxon>
        <taxon>Craniata</taxon>
        <taxon>Vertebrata</taxon>
        <taxon>Euteleostomi</taxon>
        <taxon>Actinopterygii</taxon>
        <taxon>Neopterygii</taxon>
        <taxon>Teleostei</taxon>
        <taxon>Neoteleostei</taxon>
        <taxon>Acanthomorphata</taxon>
        <taxon>Eupercaria</taxon>
        <taxon>Spariformes</taxon>
        <taxon>Sparidae</taxon>
        <taxon>Sparus</taxon>
    </lineage>
</organism>
<dbReference type="InterPro" id="IPR036179">
    <property type="entry name" value="Ig-like_dom_sf"/>
</dbReference>
<dbReference type="FunFam" id="2.60.40.10:FF:000211">
    <property type="entry name" value="Obscurin-like protein 1"/>
    <property type="match status" value="5"/>
</dbReference>
<dbReference type="FunFam" id="2.60.40.10:FF:001084">
    <property type="entry name" value="obscurin-like isoform X3"/>
    <property type="match status" value="3"/>
</dbReference>
<dbReference type="PANTHER" id="PTHR35971:SF3">
    <property type="entry name" value="OBSCURIN-LIKE PROTEIN 1 ISOFORM X1"/>
    <property type="match status" value="1"/>
</dbReference>
<dbReference type="GO" id="GO:0005634">
    <property type="term" value="C:nucleus"/>
    <property type="evidence" value="ECO:0007669"/>
    <property type="project" value="UniProtKB-SubCell"/>
</dbReference>
<feature type="domain" description="Ig-like" evidence="10">
    <location>
        <begin position="1528"/>
        <end position="1619"/>
    </location>
</feature>
<evidence type="ECO:0000256" key="4">
    <source>
        <dbReference type="ARBA" id="ARBA00022490"/>
    </source>
</evidence>
<keyword evidence="5" id="KW-0597">Phosphoprotein</keyword>
<comment type="similarity">
    <text evidence="3">Belongs to the protein kinase superfamily. CAMK Ser/Thr protein kinase family.</text>
</comment>
<comment type="subcellular location">
    <subcellularLocation>
        <location evidence="2">Cytoplasm</location>
    </subcellularLocation>
    <subcellularLocation>
        <location evidence="1">Nucleus</location>
    </subcellularLocation>
</comment>
<proteinExistence type="inferred from homology"/>
<feature type="domain" description="Ig-like" evidence="10">
    <location>
        <begin position="305"/>
        <end position="391"/>
    </location>
</feature>
<feature type="domain" description="Ig-like" evidence="10">
    <location>
        <begin position="1278"/>
        <end position="1436"/>
    </location>
</feature>
<dbReference type="SUPFAM" id="SSF49265">
    <property type="entry name" value="Fibronectin type III"/>
    <property type="match status" value="1"/>
</dbReference>
<dbReference type="GO" id="GO:0005737">
    <property type="term" value="C:cytoplasm"/>
    <property type="evidence" value="ECO:0007669"/>
    <property type="project" value="UniProtKB-SubCell"/>
</dbReference>
<feature type="domain" description="Ig-like" evidence="10">
    <location>
        <begin position="1024"/>
        <end position="1112"/>
    </location>
</feature>
<dbReference type="SMART" id="SM00409">
    <property type="entry name" value="IG"/>
    <property type="match status" value="18"/>
</dbReference>
<protein>
    <submittedName>
        <fullName evidence="12">Obscurin like cytoskeletal adaptor 1a</fullName>
    </submittedName>
</protein>
<evidence type="ECO:0000259" key="11">
    <source>
        <dbReference type="PROSITE" id="PS50853"/>
    </source>
</evidence>
<feature type="domain" description="Ig-like" evidence="10">
    <location>
        <begin position="205"/>
        <end position="301"/>
    </location>
</feature>